<evidence type="ECO:0000259" key="4">
    <source>
        <dbReference type="PROSITE" id="PS51186"/>
    </source>
</evidence>
<proteinExistence type="inferred from homology"/>
<evidence type="ECO:0000256" key="1">
    <source>
        <dbReference type="ARBA" id="ARBA00022679"/>
    </source>
</evidence>
<evidence type="ECO:0000256" key="2">
    <source>
        <dbReference type="ARBA" id="ARBA00023315"/>
    </source>
</evidence>
<keyword evidence="1 5" id="KW-0808">Transferase</keyword>
<dbReference type="PANTHER" id="PTHR43792:SF8">
    <property type="entry name" value="[RIBOSOMAL PROTEIN US5]-ALANINE N-ACETYLTRANSFERASE"/>
    <property type="match status" value="1"/>
</dbReference>
<dbReference type="PROSITE" id="PS51186">
    <property type="entry name" value="GNAT"/>
    <property type="match status" value="1"/>
</dbReference>
<comment type="similarity">
    <text evidence="3">Belongs to the acetyltransferase family. RimJ subfamily.</text>
</comment>
<dbReference type="EMBL" id="RIZG01000006">
    <property type="protein sequence ID" value="RNF49964.1"/>
    <property type="molecule type" value="Genomic_DNA"/>
</dbReference>
<name>A0A3M8Q4A3_9GAMM</name>
<keyword evidence="2" id="KW-0012">Acyltransferase</keyword>
<keyword evidence="6" id="KW-1185">Reference proteome</keyword>
<evidence type="ECO:0000313" key="6">
    <source>
        <dbReference type="Proteomes" id="UP000280507"/>
    </source>
</evidence>
<dbReference type="SUPFAM" id="SSF55729">
    <property type="entry name" value="Acyl-CoA N-acyltransferases (Nat)"/>
    <property type="match status" value="1"/>
</dbReference>
<dbReference type="InterPro" id="IPR016181">
    <property type="entry name" value="Acyl_CoA_acyltransferase"/>
</dbReference>
<dbReference type="InterPro" id="IPR051531">
    <property type="entry name" value="N-acetyltransferase"/>
</dbReference>
<gene>
    <name evidence="5" type="ORF">EBI00_10810</name>
</gene>
<accession>A0A3M8Q4A3</accession>
<dbReference type="RefSeq" id="WP_123095947.1">
    <property type="nucleotide sequence ID" value="NZ_RIZG01000006.1"/>
</dbReference>
<sequence>MEKYLSIRLAREGDIKQLMLFEFRNRGWFSRFLPYLPHRQKIDLFIKQSLTRPLATQHYLVFLSNAVLIGRVSVQFLDNLQETVEITYKVSKAFCNKGIAKHALKHLLIVWASQGVKKVHAHITDHNIASKRVLVACGFTLHERQSQAMNLNNQVHDCLVYQWSANGELDCSVSLTLKGSN</sequence>
<dbReference type="InterPro" id="IPR000182">
    <property type="entry name" value="GNAT_dom"/>
</dbReference>
<feature type="domain" description="N-acetyltransferase" evidence="4">
    <location>
        <begin position="5"/>
        <end position="166"/>
    </location>
</feature>
<dbReference type="Proteomes" id="UP000280507">
    <property type="component" value="Unassembled WGS sequence"/>
</dbReference>
<evidence type="ECO:0000256" key="3">
    <source>
        <dbReference type="ARBA" id="ARBA00038502"/>
    </source>
</evidence>
<comment type="caution">
    <text evidence="5">The sequence shown here is derived from an EMBL/GenBank/DDBJ whole genome shotgun (WGS) entry which is preliminary data.</text>
</comment>
<protein>
    <submittedName>
        <fullName evidence="5">N-acetyltransferase</fullName>
    </submittedName>
</protein>
<dbReference type="PANTHER" id="PTHR43792">
    <property type="entry name" value="GNAT FAMILY, PUTATIVE (AFU_ORTHOLOGUE AFUA_3G00765)-RELATED-RELATED"/>
    <property type="match status" value="1"/>
</dbReference>
<dbReference type="Gene3D" id="3.40.630.30">
    <property type="match status" value="1"/>
</dbReference>
<evidence type="ECO:0000313" key="5">
    <source>
        <dbReference type="EMBL" id="RNF49964.1"/>
    </source>
</evidence>
<dbReference type="OrthoDB" id="7852312at2"/>
<organism evidence="5 6">
    <name type="scientific">Marinomonas hwangdonensis</name>
    <dbReference type="NCBI Taxonomy" id="1053647"/>
    <lineage>
        <taxon>Bacteria</taxon>
        <taxon>Pseudomonadati</taxon>
        <taxon>Pseudomonadota</taxon>
        <taxon>Gammaproteobacteria</taxon>
        <taxon>Oceanospirillales</taxon>
        <taxon>Oceanospirillaceae</taxon>
        <taxon>Marinomonas</taxon>
    </lineage>
</organism>
<reference evidence="5 6" key="1">
    <citation type="journal article" date="2012" name="Int. J. Syst. Evol. Microbiol.">
        <title>Marinomonas hwangdonensis sp. nov., isolated from seawater.</title>
        <authorList>
            <person name="Jung Y.T."/>
            <person name="Oh T.K."/>
            <person name="Yoon J.H."/>
        </authorList>
    </citation>
    <scope>NUCLEOTIDE SEQUENCE [LARGE SCALE GENOMIC DNA]</scope>
    <source>
        <strain evidence="5 6">HDW-15</strain>
    </source>
</reference>
<dbReference type="Pfam" id="PF13302">
    <property type="entry name" value="Acetyltransf_3"/>
    <property type="match status" value="1"/>
</dbReference>
<dbReference type="AlphaFoldDB" id="A0A3M8Q4A3"/>
<dbReference type="GO" id="GO:0016747">
    <property type="term" value="F:acyltransferase activity, transferring groups other than amino-acyl groups"/>
    <property type="evidence" value="ECO:0007669"/>
    <property type="project" value="InterPro"/>
</dbReference>